<proteinExistence type="predicted"/>
<dbReference type="HOGENOM" id="CLU_2027613_0_0_1"/>
<name>A0A0C3BVH6_PILCF</name>
<evidence type="ECO:0000313" key="1">
    <source>
        <dbReference type="EMBL" id="KIM81372.1"/>
    </source>
</evidence>
<dbReference type="OrthoDB" id="10261055at2759"/>
<dbReference type="STRING" id="765440.A0A0C3BVH6"/>
<gene>
    <name evidence="1" type="ORF">PILCRDRAFT_89124</name>
</gene>
<dbReference type="AlphaFoldDB" id="A0A0C3BVH6"/>
<dbReference type="Proteomes" id="UP000054166">
    <property type="component" value="Unassembled WGS sequence"/>
</dbReference>
<accession>A0A0C3BVH6</accession>
<protein>
    <submittedName>
        <fullName evidence="1">Uncharacterized protein</fullName>
    </submittedName>
</protein>
<dbReference type="InParanoid" id="A0A0C3BVH6"/>
<reference evidence="2" key="2">
    <citation type="submission" date="2015-01" db="EMBL/GenBank/DDBJ databases">
        <title>Evolutionary Origins and Diversification of the Mycorrhizal Mutualists.</title>
        <authorList>
            <consortium name="DOE Joint Genome Institute"/>
            <consortium name="Mycorrhizal Genomics Consortium"/>
            <person name="Kohler A."/>
            <person name="Kuo A."/>
            <person name="Nagy L.G."/>
            <person name="Floudas D."/>
            <person name="Copeland A."/>
            <person name="Barry K.W."/>
            <person name="Cichocki N."/>
            <person name="Veneault-Fourrey C."/>
            <person name="LaButti K."/>
            <person name="Lindquist E.A."/>
            <person name="Lipzen A."/>
            <person name="Lundell T."/>
            <person name="Morin E."/>
            <person name="Murat C."/>
            <person name="Riley R."/>
            <person name="Ohm R."/>
            <person name="Sun H."/>
            <person name="Tunlid A."/>
            <person name="Henrissat B."/>
            <person name="Grigoriev I.V."/>
            <person name="Hibbett D.S."/>
            <person name="Martin F."/>
        </authorList>
    </citation>
    <scope>NUCLEOTIDE SEQUENCE [LARGE SCALE GENOMIC DNA]</scope>
    <source>
        <strain evidence="2">F 1598</strain>
    </source>
</reference>
<reference evidence="1 2" key="1">
    <citation type="submission" date="2014-04" db="EMBL/GenBank/DDBJ databases">
        <authorList>
            <consortium name="DOE Joint Genome Institute"/>
            <person name="Kuo A."/>
            <person name="Tarkka M."/>
            <person name="Buscot F."/>
            <person name="Kohler A."/>
            <person name="Nagy L.G."/>
            <person name="Floudas D."/>
            <person name="Copeland A."/>
            <person name="Barry K.W."/>
            <person name="Cichocki N."/>
            <person name="Veneault-Fourrey C."/>
            <person name="LaButti K."/>
            <person name="Lindquist E.A."/>
            <person name="Lipzen A."/>
            <person name="Lundell T."/>
            <person name="Morin E."/>
            <person name="Murat C."/>
            <person name="Sun H."/>
            <person name="Tunlid A."/>
            <person name="Henrissat B."/>
            <person name="Grigoriev I.V."/>
            <person name="Hibbett D.S."/>
            <person name="Martin F."/>
            <person name="Nordberg H.P."/>
            <person name="Cantor M.N."/>
            <person name="Hua S.X."/>
        </authorList>
    </citation>
    <scope>NUCLEOTIDE SEQUENCE [LARGE SCALE GENOMIC DNA]</scope>
    <source>
        <strain evidence="1 2">F 1598</strain>
    </source>
</reference>
<keyword evidence="2" id="KW-1185">Reference proteome</keyword>
<evidence type="ECO:0000313" key="2">
    <source>
        <dbReference type="Proteomes" id="UP000054166"/>
    </source>
</evidence>
<sequence length="122" mass="13461">MPGGMGELLFNLKSPFKVQGASNILLETIKQGDDIKFGSHDSEMMTYGGHAQVVLNIGHQVSIQKVFVTNLLEDELDELNILQVDDTKHTAVILMLEFRGFKVKTLKLIIGLKGSAYSALQE</sequence>
<dbReference type="EMBL" id="KN832999">
    <property type="protein sequence ID" value="KIM81372.1"/>
    <property type="molecule type" value="Genomic_DNA"/>
</dbReference>
<organism evidence="1 2">
    <name type="scientific">Piloderma croceum (strain F 1598)</name>
    <dbReference type="NCBI Taxonomy" id="765440"/>
    <lineage>
        <taxon>Eukaryota</taxon>
        <taxon>Fungi</taxon>
        <taxon>Dikarya</taxon>
        <taxon>Basidiomycota</taxon>
        <taxon>Agaricomycotina</taxon>
        <taxon>Agaricomycetes</taxon>
        <taxon>Agaricomycetidae</taxon>
        <taxon>Atheliales</taxon>
        <taxon>Atheliaceae</taxon>
        <taxon>Piloderma</taxon>
    </lineage>
</organism>